<proteinExistence type="predicted"/>
<reference evidence="1" key="1">
    <citation type="journal article" date="2020" name="Stud. Mycol.">
        <title>101 Dothideomycetes genomes: a test case for predicting lifestyles and emergence of pathogens.</title>
        <authorList>
            <person name="Haridas S."/>
            <person name="Albert R."/>
            <person name="Binder M."/>
            <person name="Bloem J."/>
            <person name="Labutti K."/>
            <person name="Salamov A."/>
            <person name="Andreopoulos B."/>
            <person name="Baker S."/>
            <person name="Barry K."/>
            <person name="Bills G."/>
            <person name="Bluhm B."/>
            <person name="Cannon C."/>
            <person name="Castanera R."/>
            <person name="Culley D."/>
            <person name="Daum C."/>
            <person name="Ezra D."/>
            <person name="Gonzalez J."/>
            <person name="Henrissat B."/>
            <person name="Kuo A."/>
            <person name="Liang C."/>
            <person name="Lipzen A."/>
            <person name="Lutzoni F."/>
            <person name="Magnuson J."/>
            <person name="Mondo S."/>
            <person name="Nolan M."/>
            <person name="Ohm R."/>
            <person name="Pangilinan J."/>
            <person name="Park H.-J."/>
            <person name="Ramirez L."/>
            <person name="Alfaro M."/>
            <person name="Sun H."/>
            <person name="Tritt A."/>
            <person name="Yoshinaga Y."/>
            <person name="Zwiers L.-H."/>
            <person name="Turgeon B."/>
            <person name="Goodwin S."/>
            <person name="Spatafora J."/>
            <person name="Crous P."/>
            <person name="Grigoriev I."/>
        </authorList>
    </citation>
    <scope>NUCLEOTIDE SEQUENCE</scope>
    <source>
        <strain evidence="1">CBS 473.64</strain>
    </source>
</reference>
<evidence type="ECO:0000313" key="2">
    <source>
        <dbReference type="Proteomes" id="UP000799753"/>
    </source>
</evidence>
<accession>A0A6A6SE31</accession>
<protein>
    <submittedName>
        <fullName evidence="1">Uncharacterized protein</fullName>
    </submittedName>
</protein>
<dbReference type="Proteomes" id="UP000799753">
    <property type="component" value="Unassembled WGS sequence"/>
</dbReference>
<evidence type="ECO:0000313" key="1">
    <source>
        <dbReference type="EMBL" id="KAF2646155.1"/>
    </source>
</evidence>
<sequence>MRCPRPQSSACRKERNATYEWGRCPPVPASKRLQLAGWAVYCVMLYSMAWHGKAWQGMASCRDCSPLLAAHREWPWGYVGEVR</sequence>
<name>A0A6A6SE31_9PLEO</name>
<dbReference type="EMBL" id="MU006776">
    <property type="protein sequence ID" value="KAF2646155.1"/>
    <property type="molecule type" value="Genomic_DNA"/>
</dbReference>
<keyword evidence="2" id="KW-1185">Reference proteome</keyword>
<gene>
    <name evidence="1" type="ORF">P280DRAFT_3039</name>
</gene>
<organism evidence="1 2">
    <name type="scientific">Massarina eburnea CBS 473.64</name>
    <dbReference type="NCBI Taxonomy" id="1395130"/>
    <lineage>
        <taxon>Eukaryota</taxon>
        <taxon>Fungi</taxon>
        <taxon>Dikarya</taxon>
        <taxon>Ascomycota</taxon>
        <taxon>Pezizomycotina</taxon>
        <taxon>Dothideomycetes</taxon>
        <taxon>Pleosporomycetidae</taxon>
        <taxon>Pleosporales</taxon>
        <taxon>Massarineae</taxon>
        <taxon>Massarinaceae</taxon>
        <taxon>Massarina</taxon>
    </lineage>
</organism>
<dbReference type="AlphaFoldDB" id="A0A6A6SE31"/>